<keyword evidence="3" id="KW-1185">Reference proteome</keyword>
<reference evidence="2 3" key="1">
    <citation type="submission" date="2016-10" db="EMBL/GenBank/DDBJ databases">
        <title>Genome sequence of Streptomyces sp. MUSC 1.</title>
        <authorList>
            <person name="Lee L.-H."/>
            <person name="Ser H.-L."/>
            <person name="Law J.W.-F."/>
        </authorList>
    </citation>
    <scope>NUCLEOTIDE SEQUENCE [LARGE SCALE GENOMIC DNA]</scope>
    <source>
        <strain evidence="2 3">MUSC 1</strain>
    </source>
</reference>
<dbReference type="AlphaFoldDB" id="A0A1S2QRL5"/>
<gene>
    <name evidence="2" type="ORF">BIV23_01010</name>
</gene>
<evidence type="ECO:0000256" key="1">
    <source>
        <dbReference type="SAM" id="MobiDB-lite"/>
    </source>
</evidence>
<feature type="compositionally biased region" description="Low complexity" evidence="1">
    <location>
        <begin position="133"/>
        <end position="158"/>
    </location>
</feature>
<organism evidence="2 3">
    <name type="scientific">Streptomyces monashensis</name>
    <dbReference type="NCBI Taxonomy" id="1678012"/>
    <lineage>
        <taxon>Bacteria</taxon>
        <taxon>Bacillati</taxon>
        <taxon>Actinomycetota</taxon>
        <taxon>Actinomycetes</taxon>
        <taxon>Kitasatosporales</taxon>
        <taxon>Streptomycetaceae</taxon>
        <taxon>Streptomyces</taxon>
    </lineage>
</organism>
<accession>A0A1S2QRL5</accession>
<dbReference type="OrthoDB" id="4305287at2"/>
<evidence type="ECO:0000313" key="2">
    <source>
        <dbReference type="EMBL" id="OIK08075.1"/>
    </source>
</evidence>
<feature type="region of interest" description="Disordered" evidence="1">
    <location>
        <begin position="99"/>
        <end position="158"/>
    </location>
</feature>
<protein>
    <recommendedName>
        <fullName evidence="4">Addiction module toxin RelE</fullName>
    </recommendedName>
</protein>
<name>A0A1S2QRL5_9ACTN</name>
<sequence length="158" mass="17302">MSRARFAFAAHPDAIADLRELPAEIRDLALLELQNLVHGSDDCLPLEGRLAGFHKVYVDPAVSYRMVIQFRPAPPTSHHKREIYLVAAGSRKDYAVYRSAHLRTSPREDTETASATEARVQAARSRSPRAVDQPAAVRATPPAAAQPTAAASRKAPQR</sequence>
<dbReference type="EMBL" id="MLYO01000007">
    <property type="protein sequence ID" value="OIK08075.1"/>
    <property type="molecule type" value="Genomic_DNA"/>
</dbReference>
<comment type="caution">
    <text evidence="2">The sequence shown here is derived from an EMBL/GenBank/DDBJ whole genome shotgun (WGS) entry which is preliminary data.</text>
</comment>
<dbReference type="RefSeq" id="WP_071378758.1">
    <property type="nucleotide sequence ID" value="NZ_MLYO01000007.1"/>
</dbReference>
<evidence type="ECO:0008006" key="4">
    <source>
        <dbReference type="Google" id="ProtNLM"/>
    </source>
</evidence>
<dbReference type="Proteomes" id="UP000179642">
    <property type="component" value="Unassembled WGS sequence"/>
</dbReference>
<proteinExistence type="predicted"/>
<evidence type="ECO:0000313" key="3">
    <source>
        <dbReference type="Proteomes" id="UP000179642"/>
    </source>
</evidence>